<dbReference type="EMBL" id="JAKCXM010000017">
    <property type="protein sequence ID" value="KAJ0407824.1"/>
    <property type="molecule type" value="Genomic_DNA"/>
</dbReference>
<feature type="compositionally biased region" description="Polar residues" evidence="1">
    <location>
        <begin position="76"/>
        <end position="90"/>
    </location>
</feature>
<proteinExistence type="predicted"/>
<evidence type="ECO:0000313" key="2">
    <source>
        <dbReference type="EMBL" id="KAJ0407824.1"/>
    </source>
</evidence>
<evidence type="ECO:0000256" key="1">
    <source>
        <dbReference type="SAM" id="MobiDB-lite"/>
    </source>
</evidence>
<accession>A0AAD5MAC3</accession>
<protein>
    <submittedName>
        <fullName evidence="2">Uncharacterized protein</fullName>
    </submittedName>
</protein>
<feature type="region of interest" description="Disordered" evidence="1">
    <location>
        <begin position="59"/>
        <end position="105"/>
    </location>
</feature>
<feature type="region of interest" description="Disordered" evidence="1">
    <location>
        <begin position="1"/>
        <end position="46"/>
    </location>
</feature>
<sequence>MEFPSLLRRLSSFGDDSADHNNSSPSALGRVAPTPPTSRVSGLTIDTSVAKSGSAYRKVSSLEHTMEPQWGPGDETPSSLLSRQATPTSTRSEDSERAIRRRRSNSECLFLAKNGADLPGPCKEYISSVKQILARTEENRPPRRRSVSLRQAPTLNDAASS</sequence>
<feature type="compositionally biased region" description="Polar residues" evidence="1">
    <location>
        <begin position="148"/>
        <end position="161"/>
    </location>
</feature>
<organism evidence="2 3">
    <name type="scientific">Pythium insidiosum</name>
    <name type="common">Pythiosis disease agent</name>
    <dbReference type="NCBI Taxonomy" id="114742"/>
    <lineage>
        <taxon>Eukaryota</taxon>
        <taxon>Sar</taxon>
        <taxon>Stramenopiles</taxon>
        <taxon>Oomycota</taxon>
        <taxon>Peronosporomycetes</taxon>
        <taxon>Pythiales</taxon>
        <taxon>Pythiaceae</taxon>
        <taxon>Pythium</taxon>
    </lineage>
</organism>
<feature type="compositionally biased region" description="Polar residues" evidence="1">
    <location>
        <begin position="37"/>
        <end position="46"/>
    </location>
</feature>
<dbReference type="AlphaFoldDB" id="A0AAD5MAC3"/>
<feature type="region of interest" description="Disordered" evidence="1">
    <location>
        <begin position="136"/>
        <end position="161"/>
    </location>
</feature>
<name>A0AAD5MAC3_PYTIN</name>
<evidence type="ECO:0000313" key="3">
    <source>
        <dbReference type="Proteomes" id="UP001209570"/>
    </source>
</evidence>
<gene>
    <name evidence="2" type="ORF">P43SY_008285</name>
</gene>
<comment type="caution">
    <text evidence="2">The sequence shown here is derived from an EMBL/GenBank/DDBJ whole genome shotgun (WGS) entry which is preliminary data.</text>
</comment>
<dbReference type="Proteomes" id="UP001209570">
    <property type="component" value="Unassembled WGS sequence"/>
</dbReference>
<reference evidence="2" key="1">
    <citation type="submission" date="2021-12" db="EMBL/GenBank/DDBJ databases">
        <title>Prjna785345.</title>
        <authorList>
            <person name="Rujirawat T."/>
            <person name="Krajaejun T."/>
        </authorList>
    </citation>
    <scope>NUCLEOTIDE SEQUENCE</scope>
    <source>
        <strain evidence="2">Pi057C3</strain>
    </source>
</reference>
<keyword evidence="3" id="KW-1185">Reference proteome</keyword>